<accession>A0AA37P1A9</accession>
<dbReference type="Proteomes" id="UP001055115">
    <property type="component" value="Unassembled WGS sequence"/>
</dbReference>
<dbReference type="EMBL" id="BQXU01000010">
    <property type="protein sequence ID" value="GKT44678.1"/>
    <property type="molecule type" value="Genomic_DNA"/>
</dbReference>
<organism evidence="2 3">
    <name type="scientific">Colletotrichum spaethianum</name>
    <dbReference type="NCBI Taxonomy" id="700344"/>
    <lineage>
        <taxon>Eukaryota</taxon>
        <taxon>Fungi</taxon>
        <taxon>Dikarya</taxon>
        <taxon>Ascomycota</taxon>
        <taxon>Pezizomycotina</taxon>
        <taxon>Sordariomycetes</taxon>
        <taxon>Hypocreomycetidae</taxon>
        <taxon>Glomerellales</taxon>
        <taxon>Glomerellaceae</taxon>
        <taxon>Colletotrichum</taxon>
        <taxon>Colletotrichum spaethianum species complex</taxon>
    </lineage>
</organism>
<evidence type="ECO:0000313" key="3">
    <source>
        <dbReference type="Proteomes" id="UP001055115"/>
    </source>
</evidence>
<feature type="region of interest" description="Disordered" evidence="1">
    <location>
        <begin position="1"/>
        <end position="47"/>
    </location>
</feature>
<sequence>MVRRNRRRQRSRKSASHDLDSDGLLDGAPRQAVEGGDPTEGTARPPFDAASLEFEYVKLLSMIL</sequence>
<keyword evidence="3" id="KW-1185">Reference proteome</keyword>
<evidence type="ECO:0000313" key="2">
    <source>
        <dbReference type="EMBL" id="GKT44678.1"/>
    </source>
</evidence>
<name>A0AA37P1A9_9PEZI</name>
<protein>
    <submittedName>
        <fullName evidence="2">Uncharacterized protein</fullName>
    </submittedName>
</protein>
<evidence type="ECO:0000256" key="1">
    <source>
        <dbReference type="SAM" id="MobiDB-lite"/>
    </source>
</evidence>
<reference evidence="2 3" key="1">
    <citation type="submission" date="2022-03" db="EMBL/GenBank/DDBJ databases">
        <title>Genome data of Colletotrichum spp.</title>
        <authorList>
            <person name="Utami Y.D."/>
            <person name="Hiruma K."/>
        </authorList>
    </citation>
    <scope>NUCLEOTIDE SEQUENCE [LARGE SCALE GENOMIC DNA]</scope>
    <source>
        <strain evidence="2 3">MAFF 239500</strain>
    </source>
</reference>
<proteinExistence type="predicted"/>
<dbReference type="RefSeq" id="XP_049127028.1">
    <property type="nucleotide sequence ID" value="XM_049271071.1"/>
</dbReference>
<feature type="compositionally biased region" description="Basic residues" evidence="1">
    <location>
        <begin position="1"/>
        <end position="14"/>
    </location>
</feature>
<dbReference type="AlphaFoldDB" id="A0AA37P1A9"/>
<dbReference type="GeneID" id="73325661"/>
<gene>
    <name evidence="2" type="ORF">ColSpa_04859</name>
</gene>
<comment type="caution">
    <text evidence="2">The sequence shown here is derived from an EMBL/GenBank/DDBJ whole genome shotgun (WGS) entry which is preliminary data.</text>
</comment>